<keyword evidence="7 9" id="KW-0560">Oxidoreductase</keyword>
<evidence type="ECO:0000256" key="9">
    <source>
        <dbReference type="HAMAP-Rule" id="MF_01925"/>
    </source>
</evidence>
<name>A0A9D1L5R5_9FIRM</name>
<dbReference type="FunFam" id="3.40.50.720:FF:000190">
    <property type="entry name" value="Pyrroline-5-carboxylate reductase"/>
    <property type="match status" value="1"/>
</dbReference>
<evidence type="ECO:0000256" key="5">
    <source>
        <dbReference type="ARBA" id="ARBA00022650"/>
    </source>
</evidence>
<evidence type="ECO:0000313" key="14">
    <source>
        <dbReference type="EMBL" id="HIU24966.1"/>
    </source>
</evidence>
<evidence type="ECO:0000256" key="7">
    <source>
        <dbReference type="ARBA" id="ARBA00023002"/>
    </source>
</evidence>
<dbReference type="PANTHER" id="PTHR11645:SF0">
    <property type="entry name" value="PYRROLINE-5-CARBOXYLATE REDUCTASE 3"/>
    <property type="match status" value="1"/>
</dbReference>
<dbReference type="InterPro" id="IPR036291">
    <property type="entry name" value="NAD(P)-bd_dom_sf"/>
</dbReference>
<dbReference type="PANTHER" id="PTHR11645">
    <property type="entry name" value="PYRROLINE-5-CARBOXYLATE REDUCTASE"/>
    <property type="match status" value="1"/>
</dbReference>
<evidence type="ECO:0000256" key="8">
    <source>
        <dbReference type="ARBA" id="ARBA00058118"/>
    </source>
</evidence>
<evidence type="ECO:0000256" key="4">
    <source>
        <dbReference type="ARBA" id="ARBA00022605"/>
    </source>
</evidence>
<comment type="pathway">
    <text evidence="9">Amino-acid biosynthesis; L-proline biosynthesis; L-proline from L-glutamate 5-semialdehyde: step 1/1.</text>
</comment>
<protein>
    <recommendedName>
        <fullName evidence="9 10">Pyrroline-5-carboxylate reductase</fullName>
        <shortName evidence="9">P5C reductase</shortName>
        <shortName evidence="9">P5CR</shortName>
        <ecNumber evidence="9 10">1.5.1.2</ecNumber>
    </recommendedName>
    <alternativeName>
        <fullName evidence="9">PCA reductase</fullName>
    </alternativeName>
</protein>
<evidence type="ECO:0000259" key="12">
    <source>
        <dbReference type="Pfam" id="PF03807"/>
    </source>
</evidence>
<reference evidence="14" key="1">
    <citation type="submission" date="2020-10" db="EMBL/GenBank/DDBJ databases">
        <authorList>
            <person name="Gilroy R."/>
        </authorList>
    </citation>
    <scope>NUCLEOTIDE SEQUENCE</scope>
    <source>
        <strain evidence="14">ChiHcec3-6078</strain>
    </source>
</reference>
<dbReference type="InterPro" id="IPR029036">
    <property type="entry name" value="P5CR_dimer"/>
</dbReference>
<proteinExistence type="inferred from homology"/>
<dbReference type="EMBL" id="DVMP01000010">
    <property type="protein sequence ID" value="HIU24966.1"/>
    <property type="molecule type" value="Genomic_DNA"/>
</dbReference>
<evidence type="ECO:0000256" key="6">
    <source>
        <dbReference type="ARBA" id="ARBA00022857"/>
    </source>
</evidence>
<dbReference type="GO" id="GO:0004735">
    <property type="term" value="F:pyrroline-5-carboxylate reductase activity"/>
    <property type="evidence" value="ECO:0007669"/>
    <property type="project" value="UniProtKB-UniRule"/>
</dbReference>
<dbReference type="InterPro" id="IPR028939">
    <property type="entry name" value="P5C_Rdtase_cat_N"/>
</dbReference>
<dbReference type="EC" id="1.5.1.2" evidence="9 10"/>
<dbReference type="AlphaFoldDB" id="A0A9D1L5R5"/>
<evidence type="ECO:0000259" key="13">
    <source>
        <dbReference type="Pfam" id="PF14748"/>
    </source>
</evidence>
<dbReference type="Pfam" id="PF14748">
    <property type="entry name" value="P5CR_dimer"/>
    <property type="match status" value="1"/>
</dbReference>
<dbReference type="HAMAP" id="MF_01925">
    <property type="entry name" value="P5C_reductase"/>
    <property type="match status" value="1"/>
</dbReference>
<dbReference type="Gene3D" id="3.40.50.720">
    <property type="entry name" value="NAD(P)-binding Rossmann-like Domain"/>
    <property type="match status" value="1"/>
</dbReference>
<feature type="domain" description="Pyrroline-5-carboxylate reductase dimerisation" evidence="13">
    <location>
        <begin position="161"/>
        <end position="265"/>
    </location>
</feature>
<comment type="caution">
    <text evidence="14">The sequence shown here is derived from an EMBL/GenBank/DDBJ whole genome shotgun (WGS) entry which is preliminary data.</text>
</comment>
<dbReference type="Pfam" id="PF03807">
    <property type="entry name" value="F420_oxidored"/>
    <property type="match status" value="1"/>
</dbReference>
<comment type="catalytic activity">
    <reaction evidence="9">
        <text>L-proline + NAD(+) = (S)-1-pyrroline-5-carboxylate + NADH + 2 H(+)</text>
        <dbReference type="Rhea" id="RHEA:14105"/>
        <dbReference type="ChEBI" id="CHEBI:15378"/>
        <dbReference type="ChEBI" id="CHEBI:17388"/>
        <dbReference type="ChEBI" id="CHEBI:57540"/>
        <dbReference type="ChEBI" id="CHEBI:57945"/>
        <dbReference type="ChEBI" id="CHEBI:60039"/>
        <dbReference type="EC" id="1.5.1.2"/>
    </reaction>
</comment>
<dbReference type="InterPro" id="IPR000304">
    <property type="entry name" value="Pyrroline-COOH_reductase"/>
</dbReference>
<accession>A0A9D1L5R5</accession>
<organism evidence="14 15">
    <name type="scientific">Candidatus Allocopromorpha excrementigallinarum</name>
    <dbReference type="NCBI Taxonomy" id="2840742"/>
    <lineage>
        <taxon>Bacteria</taxon>
        <taxon>Bacillati</taxon>
        <taxon>Bacillota</taxon>
        <taxon>Clostridia</taxon>
        <taxon>Eubacteriales</taxon>
        <taxon>Eubacteriaceae</taxon>
        <taxon>Eubacteriaceae incertae sedis</taxon>
        <taxon>Candidatus Allocopromorpha</taxon>
    </lineage>
</organism>
<comment type="subcellular location">
    <subcellularLocation>
        <location evidence="1 9">Cytoplasm</location>
    </subcellularLocation>
</comment>
<evidence type="ECO:0000256" key="11">
    <source>
        <dbReference type="PIRSR" id="PIRSR000193-1"/>
    </source>
</evidence>
<evidence type="ECO:0000256" key="1">
    <source>
        <dbReference type="ARBA" id="ARBA00004496"/>
    </source>
</evidence>
<dbReference type="FunFam" id="1.10.3730.10:FF:000001">
    <property type="entry name" value="Pyrroline-5-carboxylate reductase"/>
    <property type="match status" value="1"/>
</dbReference>
<keyword evidence="6 9" id="KW-0521">NADP</keyword>
<comment type="function">
    <text evidence="8 9">Catalyzes the reduction of 1-pyrroline-5-carboxylate (PCA) to L-proline.</text>
</comment>
<evidence type="ECO:0000256" key="10">
    <source>
        <dbReference type="NCBIfam" id="TIGR00112"/>
    </source>
</evidence>
<keyword evidence="5 9" id="KW-0641">Proline biosynthesis</keyword>
<keyword evidence="4 9" id="KW-0028">Amino-acid biosynthesis</keyword>
<dbReference type="GO" id="GO:0055129">
    <property type="term" value="P:L-proline biosynthetic process"/>
    <property type="evidence" value="ECO:0007669"/>
    <property type="project" value="UniProtKB-UniRule"/>
</dbReference>
<dbReference type="SUPFAM" id="SSF48179">
    <property type="entry name" value="6-phosphogluconate dehydrogenase C-terminal domain-like"/>
    <property type="match status" value="1"/>
</dbReference>
<feature type="binding site" evidence="11">
    <location>
        <begin position="6"/>
        <end position="11"/>
    </location>
    <ligand>
        <name>NADP(+)</name>
        <dbReference type="ChEBI" id="CHEBI:58349"/>
    </ligand>
</feature>
<evidence type="ECO:0000256" key="2">
    <source>
        <dbReference type="ARBA" id="ARBA00005525"/>
    </source>
</evidence>
<sequence>MNIGFIGIGNMGGAILSGYASSPASSEDRLLAFDMNRSLCEKTGGEISGLEICGSSRELCQKSDMIIIGVKPQVIEGVLKEIKPFMRRDMITVSMAAGVSIGFIEDIIGKDSVIIRIMPNTPAKVGEAMVAMCRNANVDDGSFAAARRIFDSIGRAEEVEESLIDCVIGVSGSSPAYTYMYIEALVSAAVEHGMEESKARVFAAQSVLGAAKMVLESGESLEQLRINVCSPKGTTIEAVEKLFENHFMDKVKEGFQAAFDRSVEMTEERAASEKGKEK</sequence>
<dbReference type="SUPFAM" id="SSF51735">
    <property type="entry name" value="NAD(P)-binding Rossmann-fold domains"/>
    <property type="match status" value="1"/>
</dbReference>
<keyword evidence="3 9" id="KW-0963">Cytoplasm</keyword>
<dbReference type="InterPro" id="IPR008927">
    <property type="entry name" value="6-PGluconate_DH-like_C_sf"/>
</dbReference>
<dbReference type="PIRSF" id="PIRSF000193">
    <property type="entry name" value="Pyrrol-5-carb_rd"/>
    <property type="match status" value="1"/>
</dbReference>
<comment type="catalytic activity">
    <reaction evidence="9">
        <text>L-proline + NADP(+) = (S)-1-pyrroline-5-carboxylate + NADPH + 2 H(+)</text>
        <dbReference type="Rhea" id="RHEA:14109"/>
        <dbReference type="ChEBI" id="CHEBI:15378"/>
        <dbReference type="ChEBI" id="CHEBI:17388"/>
        <dbReference type="ChEBI" id="CHEBI:57783"/>
        <dbReference type="ChEBI" id="CHEBI:58349"/>
        <dbReference type="ChEBI" id="CHEBI:60039"/>
        <dbReference type="EC" id="1.5.1.2"/>
    </reaction>
</comment>
<dbReference type="Proteomes" id="UP000824090">
    <property type="component" value="Unassembled WGS sequence"/>
</dbReference>
<evidence type="ECO:0000256" key="3">
    <source>
        <dbReference type="ARBA" id="ARBA00022490"/>
    </source>
</evidence>
<comment type="similarity">
    <text evidence="2 9">Belongs to the pyrroline-5-carboxylate reductase family.</text>
</comment>
<feature type="domain" description="Pyrroline-5-carboxylate reductase catalytic N-terminal" evidence="12">
    <location>
        <begin position="3"/>
        <end position="98"/>
    </location>
</feature>
<dbReference type="Gene3D" id="1.10.3730.10">
    <property type="entry name" value="ProC C-terminal domain-like"/>
    <property type="match status" value="1"/>
</dbReference>
<gene>
    <name evidence="9 14" type="primary">proC</name>
    <name evidence="14" type="ORF">IAC50_00515</name>
</gene>
<reference evidence="14" key="2">
    <citation type="journal article" date="2021" name="PeerJ">
        <title>Extensive microbial diversity within the chicken gut microbiome revealed by metagenomics and culture.</title>
        <authorList>
            <person name="Gilroy R."/>
            <person name="Ravi A."/>
            <person name="Getino M."/>
            <person name="Pursley I."/>
            <person name="Horton D.L."/>
            <person name="Alikhan N.F."/>
            <person name="Baker D."/>
            <person name="Gharbi K."/>
            <person name="Hall N."/>
            <person name="Watson M."/>
            <person name="Adriaenssens E.M."/>
            <person name="Foster-Nyarko E."/>
            <person name="Jarju S."/>
            <person name="Secka A."/>
            <person name="Antonio M."/>
            <person name="Oren A."/>
            <person name="Chaudhuri R.R."/>
            <person name="La Ragione R."/>
            <person name="Hildebrand F."/>
            <person name="Pallen M.J."/>
        </authorList>
    </citation>
    <scope>NUCLEOTIDE SEQUENCE</scope>
    <source>
        <strain evidence="14">ChiHcec3-6078</strain>
    </source>
</reference>
<dbReference type="NCBIfam" id="TIGR00112">
    <property type="entry name" value="proC"/>
    <property type="match status" value="1"/>
</dbReference>
<dbReference type="GO" id="GO:0005737">
    <property type="term" value="C:cytoplasm"/>
    <property type="evidence" value="ECO:0007669"/>
    <property type="project" value="UniProtKB-SubCell"/>
</dbReference>
<evidence type="ECO:0000313" key="15">
    <source>
        <dbReference type="Proteomes" id="UP000824090"/>
    </source>
</evidence>